<protein>
    <submittedName>
        <fullName evidence="1">Polyketide cyclase</fullName>
    </submittedName>
</protein>
<dbReference type="Proteomes" id="UP000732105">
    <property type="component" value="Unassembled WGS sequence"/>
</dbReference>
<keyword evidence="2" id="KW-1185">Reference proteome</keyword>
<sequence length="162" mass="18870">MNKNRGTKIEINSHLQDHWTEQESENVKVVVDFFQRLMNEHDFEYTLNKYAGGSYIQHNRAIKNEISGVVDYVKTLTKRFPEYSFDVKRIIADGDFVVLHSHCTMKEKHRGNEKKGFIITDTFRLENGKLAEHWDAIQPIDTFSRFLFLLTGGSIGNNNPTF</sequence>
<gene>
    <name evidence="1" type="ORF">ELS83_08825</name>
</gene>
<evidence type="ECO:0000313" key="1">
    <source>
        <dbReference type="EMBL" id="NOU59924.1"/>
    </source>
</evidence>
<evidence type="ECO:0000313" key="2">
    <source>
        <dbReference type="Proteomes" id="UP000732105"/>
    </source>
</evidence>
<reference evidence="1 2" key="1">
    <citation type="submission" date="2018-12" db="EMBL/GenBank/DDBJ databases">
        <title>Marinifilum JC070 sp. nov., a marine bacterium isolated from Yongle Blue Hole in the South China Sea.</title>
        <authorList>
            <person name="Fu T."/>
        </authorList>
    </citation>
    <scope>NUCLEOTIDE SEQUENCE [LARGE SCALE GENOMIC DNA]</scope>
    <source>
        <strain evidence="1 2">JC070</strain>
    </source>
</reference>
<dbReference type="Gene3D" id="3.10.450.50">
    <property type="match status" value="1"/>
</dbReference>
<dbReference type="SUPFAM" id="SSF54427">
    <property type="entry name" value="NTF2-like"/>
    <property type="match status" value="1"/>
</dbReference>
<accession>A0ABX1WUY9</accession>
<proteinExistence type="predicted"/>
<dbReference type="Pfam" id="PF07366">
    <property type="entry name" value="SnoaL"/>
    <property type="match status" value="1"/>
</dbReference>
<organism evidence="1 2">
    <name type="scientific">Marinifilum caeruleilacunae</name>
    <dbReference type="NCBI Taxonomy" id="2499076"/>
    <lineage>
        <taxon>Bacteria</taxon>
        <taxon>Pseudomonadati</taxon>
        <taxon>Bacteroidota</taxon>
        <taxon>Bacteroidia</taxon>
        <taxon>Marinilabiliales</taxon>
        <taxon>Marinifilaceae</taxon>
    </lineage>
</organism>
<dbReference type="RefSeq" id="WP_171595195.1">
    <property type="nucleotide sequence ID" value="NZ_RZNH01000011.1"/>
</dbReference>
<name>A0ABX1WUY9_9BACT</name>
<comment type="caution">
    <text evidence="1">The sequence shown here is derived from an EMBL/GenBank/DDBJ whole genome shotgun (WGS) entry which is preliminary data.</text>
</comment>
<dbReference type="InterPro" id="IPR009959">
    <property type="entry name" value="Cyclase_SnoaL-like"/>
</dbReference>
<dbReference type="InterPro" id="IPR032710">
    <property type="entry name" value="NTF2-like_dom_sf"/>
</dbReference>
<dbReference type="EMBL" id="RZNH01000011">
    <property type="protein sequence ID" value="NOU59924.1"/>
    <property type="molecule type" value="Genomic_DNA"/>
</dbReference>